<accession>A0A428MY83</accession>
<evidence type="ECO:0000313" key="2">
    <source>
        <dbReference type="EMBL" id="RSL31100.1"/>
    </source>
</evidence>
<dbReference type="EMBL" id="RBVX01000028">
    <property type="protein sequence ID" value="RSL31100.1"/>
    <property type="molecule type" value="Genomic_DNA"/>
</dbReference>
<keyword evidence="3" id="KW-1185">Reference proteome</keyword>
<sequence>MEGETMNPLKLTYLILAVIATLSIASIGIAVAERSILIAVFCFIGLAGSFALARLLRAKIDY</sequence>
<keyword evidence="1" id="KW-0472">Membrane</keyword>
<evidence type="ECO:0000256" key="1">
    <source>
        <dbReference type="SAM" id="Phobius"/>
    </source>
</evidence>
<dbReference type="Proteomes" id="UP000275076">
    <property type="component" value="Unassembled WGS sequence"/>
</dbReference>
<proteinExistence type="predicted"/>
<dbReference type="InterPro" id="IPR035211">
    <property type="entry name" value="DUF5325"/>
</dbReference>
<comment type="caution">
    <text evidence="2">The sequence shown here is derived from an EMBL/GenBank/DDBJ whole genome shotgun (WGS) entry which is preliminary data.</text>
</comment>
<name>A0A428MY83_9BACI</name>
<dbReference type="Pfam" id="PF17259">
    <property type="entry name" value="DUF5325"/>
    <property type="match status" value="1"/>
</dbReference>
<keyword evidence="1" id="KW-0812">Transmembrane</keyword>
<evidence type="ECO:0000313" key="3">
    <source>
        <dbReference type="Proteomes" id="UP000275076"/>
    </source>
</evidence>
<gene>
    <name evidence="2" type="ORF">D7Z54_22555</name>
</gene>
<feature type="transmembrane region" description="Helical" evidence="1">
    <location>
        <begin position="12"/>
        <end position="30"/>
    </location>
</feature>
<feature type="transmembrane region" description="Helical" evidence="1">
    <location>
        <begin position="36"/>
        <end position="56"/>
    </location>
</feature>
<reference evidence="2 3" key="1">
    <citation type="submission" date="2018-10" db="EMBL/GenBank/DDBJ databases">
        <title>Draft genome sequence of Bacillus salarius IM0101, isolated from a hypersaline soil in Inner Mongolia, China.</title>
        <authorList>
            <person name="Yamprayoonswat W."/>
            <person name="Boonvisut S."/>
            <person name="Jumpathong W."/>
            <person name="Sittihan S."/>
            <person name="Ruangsuj P."/>
            <person name="Wanthongcharoen S."/>
            <person name="Thongpramul N."/>
            <person name="Pimmason S."/>
            <person name="Yu B."/>
            <person name="Yasawong M."/>
        </authorList>
    </citation>
    <scope>NUCLEOTIDE SEQUENCE [LARGE SCALE GENOMIC DNA]</scope>
    <source>
        <strain evidence="2 3">IM0101</strain>
    </source>
</reference>
<organism evidence="2 3">
    <name type="scientific">Salibacterium salarium</name>
    <dbReference type="NCBI Taxonomy" id="284579"/>
    <lineage>
        <taxon>Bacteria</taxon>
        <taxon>Bacillati</taxon>
        <taxon>Bacillota</taxon>
        <taxon>Bacilli</taxon>
        <taxon>Bacillales</taxon>
        <taxon>Bacillaceae</taxon>
    </lineage>
</organism>
<keyword evidence="1" id="KW-1133">Transmembrane helix</keyword>
<dbReference type="AlphaFoldDB" id="A0A428MY83"/>
<protein>
    <submittedName>
        <fullName evidence="2">Uncharacterized protein</fullName>
    </submittedName>
</protein>